<keyword evidence="12" id="KW-0407">Ion channel</keyword>
<dbReference type="InterPro" id="IPR027359">
    <property type="entry name" value="Volt_channel_dom_sf"/>
</dbReference>
<keyword evidence="3" id="KW-0109">Calcium transport</keyword>
<comment type="subcellular location">
    <subcellularLocation>
        <location evidence="1">Membrane</location>
        <topology evidence="1">Multi-pass membrane protein</topology>
    </subcellularLocation>
</comment>
<evidence type="ECO:0000256" key="2">
    <source>
        <dbReference type="ARBA" id="ARBA00022448"/>
    </source>
</evidence>
<dbReference type="Gene3D" id="1.20.120.350">
    <property type="entry name" value="Voltage-gated potassium channels. Chain C"/>
    <property type="match status" value="1"/>
</dbReference>
<evidence type="ECO:0000256" key="14">
    <source>
        <dbReference type="SAM" id="Phobius"/>
    </source>
</evidence>
<evidence type="ECO:0000256" key="5">
    <source>
        <dbReference type="ARBA" id="ARBA00022692"/>
    </source>
</evidence>
<dbReference type="PANTHER" id="PTHR45628:SF7">
    <property type="entry name" value="VOLTAGE-DEPENDENT CALCIUM CHANNEL TYPE A SUBUNIT ALPHA-1"/>
    <property type="match status" value="1"/>
</dbReference>
<feature type="compositionally biased region" description="Basic and acidic residues" evidence="13">
    <location>
        <begin position="576"/>
        <end position="587"/>
    </location>
</feature>
<proteinExistence type="predicted"/>
<keyword evidence="2" id="KW-0813">Transport</keyword>
<keyword evidence="6" id="KW-0106">Calcium</keyword>
<comment type="caution">
    <text evidence="16">The sequence shown here is derived from an EMBL/GenBank/DDBJ whole genome shotgun (WGS) entry which is preliminary data.</text>
</comment>
<evidence type="ECO:0000256" key="7">
    <source>
        <dbReference type="ARBA" id="ARBA00022882"/>
    </source>
</evidence>
<dbReference type="GO" id="GO:0005262">
    <property type="term" value="F:calcium channel activity"/>
    <property type="evidence" value="ECO:0007669"/>
    <property type="project" value="UniProtKB-KW"/>
</dbReference>
<feature type="compositionally biased region" description="Polar residues" evidence="13">
    <location>
        <begin position="594"/>
        <end position="603"/>
    </location>
</feature>
<keyword evidence="4" id="KW-0107">Calcium channel</keyword>
<feature type="region of interest" description="Disordered" evidence="13">
    <location>
        <begin position="574"/>
        <end position="688"/>
    </location>
</feature>
<dbReference type="PROSITE" id="PS50096">
    <property type="entry name" value="IQ"/>
    <property type="match status" value="1"/>
</dbReference>
<evidence type="ECO:0000256" key="1">
    <source>
        <dbReference type="ARBA" id="ARBA00004141"/>
    </source>
</evidence>
<gene>
    <name evidence="16" type="ORF">R1sor_010563</name>
</gene>
<dbReference type="InterPro" id="IPR050599">
    <property type="entry name" value="VDCC_alpha-1_subunit"/>
</dbReference>
<dbReference type="AlphaFoldDB" id="A0ABD3I145"/>
<evidence type="ECO:0000313" key="17">
    <source>
        <dbReference type="Proteomes" id="UP001633002"/>
    </source>
</evidence>
<dbReference type="InterPro" id="IPR005821">
    <property type="entry name" value="Ion_trans_dom"/>
</dbReference>
<feature type="transmembrane region" description="Helical" evidence="14">
    <location>
        <begin position="347"/>
        <end position="369"/>
    </location>
</feature>
<keyword evidence="9" id="KW-0406">Ion transport</keyword>
<protein>
    <recommendedName>
        <fullName evidence="15">Ion transport domain-containing protein</fullName>
    </recommendedName>
</protein>
<dbReference type="CDD" id="cd23767">
    <property type="entry name" value="IQCD"/>
    <property type="match status" value="1"/>
</dbReference>
<evidence type="ECO:0000256" key="3">
    <source>
        <dbReference type="ARBA" id="ARBA00022568"/>
    </source>
</evidence>
<evidence type="ECO:0000256" key="13">
    <source>
        <dbReference type="SAM" id="MobiDB-lite"/>
    </source>
</evidence>
<evidence type="ECO:0000256" key="10">
    <source>
        <dbReference type="ARBA" id="ARBA00023136"/>
    </source>
</evidence>
<dbReference type="PANTHER" id="PTHR45628">
    <property type="entry name" value="VOLTAGE-DEPENDENT CALCIUM CHANNEL TYPE A SUBUNIT ALPHA-1"/>
    <property type="match status" value="1"/>
</dbReference>
<evidence type="ECO:0000256" key="11">
    <source>
        <dbReference type="ARBA" id="ARBA00023180"/>
    </source>
</evidence>
<feature type="transmembrane region" description="Helical" evidence="14">
    <location>
        <begin position="228"/>
        <end position="250"/>
    </location>
</feature>
<organism evidence="16 17">
    <name type="scientific">Riccia sorocarpa</name>
    <dbReference type="NCBI Taxonomy" id="122646"/>
    <lineage>
        <taxon>Eukaryota</taxon>
        <taxon>Viridiplantae</taxon>
        <taxon>Streptophyta</taxon>
        <taxon>Embryophyta</taxon>
        <taxon>Marchantiophyta</taxon>
        <taxon>Marchantiopsida</taxon>
        <taxon>Marchantiidae</taxon>
        <taxon>Marchantiales</taxon>
        <taxon>Ricciaceae</taxon>
        <taxon>Riccia</taxon>
    </lineage>
</organism>
<dbReference type="Proteomes" id="UP001633002">
    <property type="component" value="Unassembled WGS sequence"/>
</dbReference>
<feature type="domain" description="Ion transport" evidence="15">
    <location>
        <begin position="1"/>
        <end position="141"/>
    </location>
</feature>
<dbReference type="Pfam" id="PF00520">
    <property type="entry name" value="Ion_trans"/>
    <property type="match status" value="2"/>
</dbReference>
<feature type="transmembrane region" description="Helical" evidence="14">
    <location>
        <begin position="7"/>
        <end position="27"/>
    </location>
</feature>
<accession>A0ABD3I145</accession>
<keyword evidence="17" id="KW-1185">Reference proteome</keyword>
<evidence type="ECO:0000256" key="6">
    <source>
        <dbReference type="ARBA" id="ARBA00022837"/>
    </source>
</evidence>
<keyword evidence="5 14" id="KW-0812">Transmembrane</keyword>
<evidence type="ECO:0000256" key="9">
    <source>
        <dbReference type="ARBA" id="ARBA00023065"/>
    </source>
</evidence>
<keyword evidence="10 14" id="KW-0472">Membrane</keyword>
<evidence type="ECO:0000313" key="16">
    <source>
        <dbReference type="EMBL" id="KAL3696487.1"/>
    </source>
</evidence>
<evidence type="ECO:0000256" key="12">
    <source>
        <dbReference type="ARBA" id="ARBA00023303"/>
    </source>
</evidence>
<evidence type="ECO:0000256" key="8">
    <source>
        <dbReference type="ARBA" id="ARBA00022989"/>
    </source>
</evidence>
<dbReference type="EMBL" id="JBJQOH010000002">
    <property type="protein sequence ID" value="KAL3696487.1"/>
    <property type="molecule type" value="Genomic_DNA"/>
</dbReference>
<dbReference type="Gene3D" id="1.10.287.70">
    <property type="match status" value="2"/>
</dbReference>
<evidence type="ECO:0000256" key="4">
    <source>
        <dbReference type="ARBA" id="ARBA00022673"/>
    </source>
</evidence>
<feature type="domain" description="Ion transport" evidence="15">
    <location>
        <begin position="191"/>
        <end position="469"/>
    </location>
</feature>
<keyword evidence="11" id="KW-0325">Glycoprotein</keyword>
<name>A0ABD3I145_9MARC</name>
<evidence type="ECO:0000259" key="15">
    <source>
        <dbReference type="Pfam" id="PF00520"/>
    </source>
</evidence>
<feature type="transmembrane region" description="Helical" evidence="14">
    <location>
        <begin position="438"/>
        <end position="457"/>
    </location>
</feature>
<dbReference type="SUPFAM" id="SSF81324">
    <property type="entry name" value="Voltage-gated potassium channels"/>
    <property type="match status" value="1"/>
</dbReference>
<keyword evidence="8 14" id="KW-1133">Transmembrane helix</keyword>
<dbReference type="GO" id="GO:0034702">
    <property type="term" value="C:monoatomic ion channel complex"/>
    <property type="evidence" value="ECO:0007669"/>
    <property type="project" value="UniProtKB-KW"/>
</dbReference>
<feature type="transmembrane region" description="Helical" evidence="14">
    <location>
        <begin position="114"/>
        <end position="137"/>
    </location>
</feature>
<sequence length="688" mass="77268">MPVLGQLFVFVIAVYAIFATLGVQLYANRFRYCSDPAAVGHNDCVGVFRNEVGVLAMRTWVNPDYHFDTFGDAMLALFVGSTFDSWIDNFLFPAMDLAHKEELQPQRNQSPAHAIFFVAFVCVGGIFILRMFVGVFCDQFGIISGSKLLTRRQKLWRDANRVIQALNPRLMPTLPSLNRVRRFCFHIVYSRKFELMVVFVIVVNFLYMTTQHMNADNDMPEDMYDDGGINVAIETMFVCLYGLEAVLKLLGTGLRQWWHDKWNVIELCMFIISASCLYPKLITYVPSNNVPTNQPTRIIPDFPGIPGLLLLKYPARQYVGATFVFLRIFRIIRYFQGLQILVTTVSIAMPAMVDTMALMFVWVVFLTGFGTLSFCDVKTGNCITKSIGPNFESMTRTFSVMMQIMTLDNWSCLLKDITVKPPFCNTGSLSGLLSDCGAPVGSILFVMFTIAMTTYIFSNVFVAQILDTVTFGLIHEKNLLAPEHILAFQDQWAHPKYDPMYTRIEFEVQHFRGEKGIAFRPLLETVCLYKVGPRGLELPVRIERERQIQTIYQKGAAFRIQALIRGFLQRRKMRKAREETAPGKTTDDNDQGEDWQTSVAKQEQQSPSSVTPSTSGWATASSASGWASAASDTQSEKAAAESSDDEGGSSRGAPTAAASSVYQTPMSHTPTNELDIDPQPEIGPSEKR</sequence>
<keyword evidence="7" id="KW-0851">Voltage-gated channel</keyword>
<feature type="transmembrane region" description="Helical" evidence="14">
    <location>
        <begin position="189"/>
        <end position="208"/>
    </location>
</feature>
<feature type="compositionally biased region" description="Low complexity" evidence="13">
    <location>
        <begin position="604"/>
        <end position="631"/>
    </location>
</feature>
<feature type="compositionally biased region" description="Polar residues" evidence="13">
    <location>
        <begin position="657"/>
        <end position="672"/>
    </location>
</feature>
<reference evidence="16 17" key="1">
    <citation type="submission" date="2024-09" db="EMBL/GenBank/DDBJ databases">
        <title>Chromosome-scale assembly of Riccia sorocarpa.</title>
        <authorList>
            <person name="Paukszto L."/>
        </authorList>
    </citation>
    <scope>NUCLEOTIDE SEQUENCE [LARGE SCALE GENOMIC DNA]</scope>
    <source>
        <strain evidence="16">LP-2024</strain>
        <tissue evidence="16">Aerial parts of the thallus</tissue>
    </source>
</reference>